<accession>A0A6S7JRH4</accession>
<organism evidence="1 2">
    <name type="scientific">Paramuricea clavata</name>
    <name type="common">Red gorgonian</name>
    <name type="synonym">Violescent sea-whip</name>
    <dbReference type="NCBI Taxonomy" id="317549"/>
    <lineage>
        <taxon>Eukaryota</taxon>
        <taxon>Metazoa</taxon>
        <taxon>Cnidaria</taxon>
        <taxon>Anthozoa</taxon>
        <taxon>Octocorallia</taxon>
        <taxon>Malacalcyonacea</taxon>
        <taxon>Plexauridae</taxon>
        <taxon>Paramuricea</taxon>
    </lineage>
</organism>
<name>A0A6S7JRH4_PARCT</name>
<comment type="caution">
    <text evidence="1">The sequence shown here is derived from an EMBL/GenBank/DDBJ whole genome shotgun (WGS) entry which is preliminary data.</text>
</comment>
<evidence type="ECO:0000313" key="2">
    <source>
        <dbReference type="Proteomes" id="UP001152795"/>
    </source>
</evidence>
<dbReference type="Proteomes" id="UP001152795">
    <property type="component" value="Unassembled WGS sequence"/>
</dbReference>
<keyword evidence="2" id="KW-1185">Reference proteome</keyword>
<evidence type="ECO:0000313" key="1">
    <source>
        <dbReference type="EMBL" id="CAB4033648.1"/>
    </source>
</evidence>
<dbReference type="EMBL" id="CACRXK020019427">
    <property type="protein sequence ID" value="CAB4033648.1"/>
    <property type="molecule type" value="Genomic_DNA"/>
</dbReference>
<reference evidence="1" key="1">
    <citation type="submission" date="2020-04" db="EMBL/GenBank/DDBJ databases">
        <authorList>
            <person name="Alioto T."/>
            <person name="Alioto T."/>
            <person name="Gomez Garrido J."/>
        </authorList>
    </citation>
    <scope>NUCLEOTIDE SEQUENCE</scope>
    <source>
        <strain evidence="1">A484AB</strain>
    </source>
</reference>
<proteinExistence type="predicted"/>
<protein>
    <submittedName>
        <fullName evidence="1">Uncharacterized protein</fullName>
    </submittedName>
</protein>
<dbReference type="AlphaFoldDB" id="A0A6S7JRH4"/>
<sequence length="101" mass="11518">MFEMDSSYKINKAKLLRDVRILRTALDGKIHDVTANDAEQLRILLKKCKRDMNGEVNAPFSSDEEMESNFDNLYTNNNAQLSLFCFTKAGISNIQLSTPQQ</sequence>
<dbReference type="OrthoDB" id="10573582at2759"/>
<gene>
    <name evidence="1" type="ORF">PACLA_8A021398</name>
</gene>